<dbReference type="RefSeq" id="WP_166395138.1">
    <property type="nucleotide sequence ID" value="NZ_CP045121.1"/>
</dbReference>
<organism evidence="1 2">
    <name type="scientific">Rubrobacter marinus</name>
    <dbReference type="NCBI Taxonomy" id="2653852"/>
    <lineage>
        <taxon>Bacteria</taxon>
        <taxon>Bacillati</taxon>
        <taxon>Actinomycetota</taxon>
        <taxon>Rubrobacteria</taxon>
        <taxon>Rubrobacterales</taxon>
        <taxon>Rubrobacteraceae</taxon>
        <taxon>Rubrobacter</taxon>
    </lineage>
</organism>
<gene>
    <name evidence="1" type="ORF">GBA65_01855</name>
</gene>
<dbReference type="EMBL" id="CP045121">
    <property type="protein sequence ID" value="QIN77456.1"/>
    <property type="molecule type" value="Genomic_DNA"/>
</dbReference>
<dbReference type="AlphaFoldDB" id="A0A6G8PU24"/>
<accession>A0A6G8PU24</accession>
<sequence>MRTLHAHLADRGETAIILSSVGEPVSVNAGGSSQRPGRAETLLSPAALGRVEIEGPADVSTGYLPDL</sequence>
<dbReference type="Proteomes" id="UP000502706">
    <property type="component" value="Chromosome"/>
</dbReference>
<reference evidence="1 2" key="1">
    <citation type="submission" date="2019-10" db="EMBL/GenBank/DDBJ databases">
        <title>Rubrobacter sp nov SCSIO 52915 isolated from a deep-sea sediment in the South China Sea.</title>
        <authorList>
            <person name="Chen R.W."/>
        </authorList>
    </citation>
    <scope>NUCLEOTIDE SEQUENCE [LARGE SCALE GENOMIC DNA]</scope>
    <source>
        <strain evidence="1 2">SCSIO 52915</strain>
    </source>
</reference>
<name>A0A6G8PU24_9ACTN</name>
<keyword evidence="2" id="KW-1185">Reference proteome</keyword>
<evidence type="ECO:0000313" key="1">
    <source>
        <dbReference type="EMBL" id="QIN77456.1"/>
    </source>
</evidence>
<evidence type="ECO:0000313" key="2">
    <source>
        <dbReference type="Proteomes" id="UP000502706"/>
    </source>
</evidence>
<protein>
    <submittedName>
        <fullName evidence="1">Uncharacterized protein</fullName>
    </submittedName>
</protein>
<dbReference type="KEGG" id="rmar:GBA65_01855"/>
<proteinExistence type="predicted"/>